<evidence type="ECO:0000256" key="1">
    <source>
        <dbReference type="SAM" id="Coils"/>
    </source>
</evidence>
<proteinExistence type="predicted"/>
<dbReference type="EMBL" id="JAMOIL010000016">
    <property type="protein sequence ID" value="MCM0621258.1"/>
    <property type="molecule type" value="Genomic_DNA"/>
</dbReference>
<dbReference type="SUPFAM" id="SSF140453">
    <property type="entry name" value="EsxAB dimer-like"/>
    <property type="match status" value="1"/>
</dbReference>
<sequence>MSNGSISVVHGDIETQAKHLASIKNELESILDKAKRQVDNLRESGGFASAAGDSFNITYSEWNDASVKSVGLLEEMSTYLTKASTAFADIDSAYTLK</sequence>
<dbReference type="Proteomes" id="UP001139485">
    <property type="component" value="Unassembled WGS sequence"/>
</dbReference>
<dbReference type="Pfam" id="PF06013">
    <property type="entry name" value="WXG100"/>
    <property type="match status" value="1"/>
</dbReference>
<evidence type="ECO:0000313" key="2">
    <source>
        <dbReference type="EMBL" id="MCM0621258.1"/>
    </source>
</evidence>
<dbReference type="RefSeq" id="WP_250827719.1">
    <property type="nucleotide sequence ID" value="NZ_JAMOIL010000016.1"/>
</dbReference>
<dbReference type="InterPro" id="IPR036689">
    <property type="entry name" value="ESAT-6-like_sf"/>
</dbReference>
<organism evidence="2 3">
    <name type="scientific">Nocardioides bruguierae</name>
    <dbReference type="NCBI Taxonomy" id="2945102"/>
    <lineage>
        <taxon>Bacteria</taxon>
        <taxon>Bacillati</taxon>
        <taxon>Actinomycetota</taxon>
        <taxon>Actinomycetes</taxon>
        <taxon>Propionibacteriales</taxon>
        <taxon>Nocardioidaceae</taxon>
        <taxon>Nocardioides</taxon>
    </lineage>
</organism>
<dbReference type="AlphaFoldDB" id="A0A9X2D8I8"/>
<keyword evidence="3" id="KW-1185">Reference proteome</keyword>
<dbReference type="InterPro" id="IPR010310">
    <property type="entry name" value="T7SS_ESAT-6-like"/>
</dbReference>
<evidence type="ECO:0000313" key="3">
    <source>
        <dbReference type="Proteomes" id="UP001139485"/>
    </source>
</evidence>
<name>A0A9X2D8I8_9ACTN</name>
<feature type="coiled-coil region" evidence="1">
    <location>
        <begin position="17"/>
        <end position="44"/>
    </location>
</feature>
<dbReference type="Gene3D" id="1.10.287.1060">
    <property type="entry name" value="ESAT-6-like"/>
    <property type="match status" value="1"/>
</dbReference>
<protein>
    <submittedName>
        <fullName evidence="2">WXG100 family type VII secretion target</fullName>
    </submittedName>
</protein>
<comment type="caution">
    <text evidence="2">The sequence shown here is derived from an EMBL/GenBank/DDBJ whole genome shotgun (WGS) entry which is preliminary data.</text>
</comment>
<accession>A0A9X2D8I8</accession>
<keyword evidence="1" id="KW-0175">Coiled coil</keyword>
<reference evidence="2" key="1">
    <citation type="submission" date="2022-05" db="EMBL/GenBank/DDBJ databases">
        <authorList>
            <person name="Tuo L."/>
        </authorList>
    </citation>
    <scope>NUCLEOTIDE SEQUENCE</scope>
    <source>
        <strain evidence="2">BSK12Z-4</strain>
    </source>
</reference>
<gene>
    <name evidence="2" type="ORF">M8330_13265</name>
</gene>